<name>A0A078MQA9_9MICC</name>
<accession>A0A078MQA9</accession>
<feature type="signal peptide" evidence="1">
    <location>
        <begin position="1"/>
        <end position="21"/>
    </location>
</feature>
<dbReference type="Gene3D" id="2.60.40.3700">
    <property type="match status" value="1"/>
</dbReference>
<dbReference type="Pfam" id="PF21172">
    <property type="entry name" value="CueP"/>
    <property type="match status" value="1"/>
</dbReference>
<dbReference type="InterPro" id="IPR047808">
    <property type="entry name" value="CueP-like"/>
</dbReference>
<evidence type="ECO:0008006" key="3">
    <source>
        <dbReference type="Google" id="ProtNLM"/>
    </source>
</evidence>
<evidence type="ECO:0000256" key="1">
    <source>
        <dbReference type="SAM" id="SignalP"/>
    </source>
</evidence>
<gene>
    <name evidence="2" type="ORF">BN1051_00335</name>
</gene>
<reference evidence="2" key="1">
    <citation type="submission" date="2014-07" db="EMBL/GenBank/DDBJ databases">
        <authorList>
            <person name="Urmite Genomes Urmite Genomes"/>
        </authorList>
    </citation>
    <scope>NUCLEOTIDE SEQUENCE</scope>
    <source>
        <strain evidence="2">11W110_air</strain>
    </source>
</reference>
<evidence type="ECO:0000313" key="2">
    <source>
        <dbReference type="EMBL" id="CEA07026.1"/>
    </source>
</evidence>
<keyword evidence="1" id="KW-0732">Signal</keyword>
<feature type="chain" id="PRO_5039163970" description="CueP family metal-binding protein" evidence="1">
    <location>
        <begin position="22"/>
        <end position="179"/>
    </location>
</feature>
<organism evidence="2">
    <name type="scientific">Arthrobacter saudimassiliensis</name>
    <dbReference type="NCBI Taxonomy" id="1461584"/>
    <lineage>
        <taxon>Bacteria</taxon>
        <taxon>Bacillati</taxon>
        <taxon>Actinomycetota</taxon>
        <taxon>Actinomycetes</taxon>
        <taxon>Micrococcales</taxon>
        <taxon>Micrococcaceae</taxon>
        <taxon>Arthrobacter</taxon>
    </lineage>
</organism>
<dbReference type="EMBL" id="LN483070">
    <property type="protein sequence ID" value="CEA07026.1"/>
    <property type="molecule type" value="Genomic_DNA"/>
</dbReference>
<dbReference type="NCBIfam" id="NF038094">
    <property type="entry name" value="CueP_fam"/>
    <property type="match status" value="1"/>
</dbReference>
<sequence>MRALRLAFSAAALLAATACSSGDGADTVLGNHGLEGTDARQVVEQLDRTNEDRASGLAASVTYDEVTLTDEDGDAVLPLDEFYLAVAPFSTTTHDCFHHSLSGCQGELVNEPLQVRITDDAGDVLVDEAVTTYDNGFVGFWLPKDITGTLEVSSAQGTAVQDFSTSTDSPTCLTTLRLA</sequence>
<protein>
    <recommendedName>
        <fullName evidence="3">CueP family metal-binding protein</fullName>
    </recommendedName>
</protein>
<dbReference type="AlphaFoldDB" id="A0A078MQA9"/>
<dbReference type="PROSITE" id="PS51257">
    <property type="entry name" value="PROKAR_LIPOPROTEIN"/>
    <property type="match status" value="1"/>
</dbReference>
<proteinExistence type="predicted"/>
<dbReference type="PATRIC" id="fig|1461584.3.peg.326"/>